<evidence type="ECO:0000313" key="2">
    <source>
        <dbReference type="Proteomes" id="UP000034163"/>
    </source>
</evidence>
<protein>
    <submittedName>
        <fullName evidence="1">Uncharacterized protein</fullName>
    </submittedName>
</protein>
<gene>
    <name evidence="1" type="ORF">UU72_C0030G0006</name>
</gene>
<accession>A0A0G0WT87</accession>
<dbReference type="EMBL" id="LCBS01000030">
    <property type="protein sequence ID" value="KKS15974.1"/>
    <property type="molecule type" value="Genomic_DNA"/>
</dbReference>
<evidence type="ECO:0000313" key="1">
    <source>
        <dbReference type="EMBL" id="KKS15974.1"/>
    </source>
</evidence>
<name>A0A0G0WT87_UNCKA</name>
<comment type="caution">
    <text evidence="1">The sequence shown here is derived from an EMBL/GenBank/DDBJ whole genome shotgun (WGS) entry which is preliminary data.</text>
</comment>
<reference evidence="1 2" key="1">
    <citation type="journal article" date="2015" name="Nature">
        <title>rRNA introns, odd ribosomes, and small enigmatic genomes across a large radiation of phyla.</title>
        <authorList>
            <person name="Brown C.T."/>
            <person name="Hug L.A."/>
            <person name="Thomas B.C."/>
            <person name="Sharon I."/>
            <person name="Castelle C.J."/>
            <person name="Singh A."/>
            <person name="Wilkins M.J."/>
            <person name="Williams K.H."/>
            <person name="Banfield J.F."/>
        </authorList>
    </citation>
    <scope>NUCLEOTIDE SEQUENCE [LARGE SCALE GENOMIC DNA]</scope>
</reference>
<organism evidence="1 2">
    <name type="scientific">candidate division WWE3 bacterium GW2011_GWB1_41_6</name>
    <dbReference type="NCBI Taxonomy" id="1619112"/>
    <lineage>
        <taxon>Bacteria</taxon>
        <taxon>Katanobacteria</taxon>
    </lineage>
</organism>
<dbReference type="AlphaFoldDB" id="A0A0G0WT87"/>
<sequence>MALSDEQERFLLERILKVRDLGISSVTLYSLLIRGDVESNGVTPKDIDAFLTQSIRRCLVERKETRNGVCWMPGRILANYINRAPNCAMPAV</sequence>
<proteinExistence type="predicted"/>
<dbReference type="Proteomes" id="UP000034163">
    <property type="component" value="Unassembled WGS sequence"/>
</dbReference>